<keyword evidence="2" id="KW-1185">Reference proteome</keyword>
<gene>
    <name evidence="1" type="ORF">MLD38_001451</name>
</gene>
<evidence type="ECO:0000313" key="2">
    <source>
        <dbReference type="Proteomes" id="UP001057402"/>
    </source>
</evidence>
<proteinExistence type="predicted"/>
<protein>
    <submittedName>
        <fullName evidence="1">Uncharacterized protein</fullName>
    </submittedName>
</protein>
<evidence type="ECO:0000313" key="1">
    <source>
        <dbReference type="EMBL" id="KAI4389199.1"/>
    </source>
</evidence>
<comment type="caution">
    <text evidence="1">The sequence shown here is derived from an EMBL/GenBank/DDBJ whole genome shotgun (WGS) entry which is preliminary data.</text>
</comment>
<dbReference type="EMBL" id="CM042880">
    <property type="protein sequence ID" value="KAI4389199.1"/>
    <property type="molecule type" value="Genomic_DNA"/>
</dbReference>
<dbReference type="Proteomes" id="UP001057402">
    <property type="component" value="Chromosome 1"/>
</dbReference>
<name>A0ACB9SDQ5_9MYRT</name>
<accession>A0ACB9SDQ5</accession>
<sequence length="396" mass="43759">MRKFILRSSDGKSYELEGKAALQSRMIDDGSPEDVIPVPSPGDILDMVVVYCQRQAELDLSSPSQSCTWSLGFIDKLDRPTLSRHLLAAAYLNIDSLQAVICQSMSDQIQCVFQNYPLFRERAWKSSVGSSASLSLAGKVNSTATGETIDMGPRRFLAVCHWEDEQSTYKVKKIVDRLNNCHLPPSDVVDVVVRPPPLSQSFMKSSLRGDFQLAEEFLGSNASDYPWELDAQLIVKSGIPWVILGCSNARLLDGESNEILGKKVACSRRHGLKVIACVGETMKEREAFRTMDVVTAQARAIAEHVSKWEEIVLAYTPSGHAVTSYQAQEVLAGLRMWLRDNLSPEVASATRLVYGGSLGDANWEELIRQPDVDGVYVGGAMLELFIDIIKLVEKKG</sequence>
<reference evidence="2" key="1">
    <citation type="journal article" date="2023" name="Front. Plant Sci.">
        <title>Chromosomal-level genome assembly of Melastoma candidum provides insights into trichome evolution.</title>
        <authorList>
            <person name="Zhong Y."/>
            <person name="Wu W."/>
            <person name="Sun C."/>
            <person name="Zou P."/>
            <person name="Liu Y."/>
            <person name="Dai S."/>
            <person name="Zhou R."/>
        </authorList>
    </citation>
    <scope>NUCLEOTIDE SEQUENCE [LARGE SCALE GENOMIC DNA]</scope>
</reference>
<organism evidence="1 2">
    <name type="scientific">Melastoma candidum</name>
    <dbReference type="NCBI Taxonomy" id="119954"/>
    <lineage>
        <taxon>Eukaryota</taxon>
        <taxon>Viridiplantae</taxon>
        <taxon>Streptophyta</taxon>
        <taxon>Embryophyta</taxon>
        <taxon>Tracheophyta</taxon>
        <taxon>Spermatophyta</taxon>
        <taxon>Magnoliopsida</taxon>
        <taxon>eudicotyledons</taxon>
        <taxon>Gunneridae</taxon>
        <taxon>Pentapetalae</taxon>
        <taxon>rosids</taxon>
        <taxon>malvids</taxon>
        <taxon>Myrtales</taxon>
        <taxon>Melastomataceae</taxon>
        <taxon>Melastomatoideae</taxon>
        <taxon>Melastomateae</taxon>
        <taxon>Melastoma</taxon>
    </lineage>
</organism>